<dbReference type="KEGG" id="acan:ACA1_033700"/>
<dbReference type="GeneID" id="14912710"/>
<dbReference type="Gene3D" id="3.40.50.720">
    <property type="entry name" value="NAD(P)-binding Rossmann-like Domain"/>
    <property type="match status" value="1"/>
</dbReference>
<name>L8GJ64_ACACF</name>
<dbReference type="AlphaFoldDB" id="L8GJ64"/>
<reference evidence="2 3" key="1">
    <citation type="journal article" date="2013" name="Genome Biol.">
        <title>Genome of Acanthamoeba castellanii highlights extensive lateral gene transfer and early evolution of tyrosine kinase signaling.</title>
        <authorList>
            <person name="Clarke M."/>
            <person name="Lohan A.J."/>
            <person name="Liu B."/>
            <person name="Lagkouvardos I."/>
            <person name="Roy S."/>
            <person name="Zafar N."/>
            <person name="Bertelli C."/>
            <person name="Schilde C."/>
            <person name="Kianianmomeni A."/>
            <person name="Burglin T.R."/>
            <person name="Frech C."/>
            <person name="Turcotte B."/>
            <person name="Kopec K.O."/>
            <person name="Synnott J.M."/>
            <person name="Choo C."/>
            <person name="Paponov I."/>
            <person name="Finkler A."/>
            <person name="Soon Heng Tan C."/>
            <person name="Hutchins A.P."/>
            <person name="Weinmeier T."/>
            <person name="Rattei T."/>
            <person name="Chu J.S."/>
            <person name="Gimenez G."/>
            <person name="Irimia M."/>
            <person name="Rigden D.J."/>
            <person name="Fitzpatrick D.A."/>
            <person name="Lorenzo-Morales J."/>
            <person name="Bateman A."/>
            <person name="Chiu C.H."/>
            <person name="Tang P."/>
            <person name="Hegemann P."/>
            <person name="Fromm H."/>
            <person name="Raoult D."/>
            <person name="Greub G."/>
            <person name="Miranda-Saavedra D."/>
            <person name="Chen N."/>
            <person name="Nash P."/>
            <person name="Ginger M.L."/>
            <person name="Horn M."/>
            <person name="Schaap P."/>
            <person name="Caler L."/>
            <person name="Loftus B."/>
        </authorList>
    </citation>
    <scope>NUCLEOTIDE SEQUENCE [LARGE SCALE GENOMIC DNA]</scope>
    <source>
        <strain evidence="2 3">Neff</strain>
    </source>
</reference>
<dbReference type="GO" id="GO:0005737">
    <property type="term" value="C:cytoplasm"/>
    <property type="evidence" value="ECO:0007669"/>
    <property type="project" value="TreeGrafter"/>
</dbReference>
<accession>L8GJ64</accession>
<dbReference type="GO" id="GO:0004029">
    <property type="term" value="F:aldehyde dehydrogenase (NAD+) activity"/>
    <property type="evidence" value="ECO:0007669"/>
    <property type="project" value="TreeGrafter"/>
</dbReference>
<dbReference type="RefSeq" id="XP_004334234.1">
    <property type="nucleotide sequence ID" value="XM_004334186.1"/>
</dbReference>
<dbReference type="InterPro" id="IPR001509">
    <property type="entry name" value="Epimerase_deHydtase"/>
</dbReference>
<evidence type="ECO:0000313" key="3">
    <source>
        <dbReference type="Proteomes" id="UP000011083"/>
    </source>
</evidence>
<dbReference type="EMBL" id="KB008125">
    <property type="protein sequence ID" value="ELR12221.1"/>
    <property type="molecule type" value="Genomic_DNA"/>
</dbReference>
<dbReference type="VEuPathDB" id="AmoebaDB:ACA1_033700"/>
<sequence length="270" mass="29633">MSFPRILVTGITGYITDVDIKNTQLFGLVRSEAQANALKSKVIIDSAASLDPEAARALVLGLADRKNGTGKQTYFIHTSGTSNLSDRPISGQYLEPVPRFFSDKDDIYSYEKEREAKEEYDQRTTDMAIIDTANEVGVKTYIIVAPTIFGTGTGHFNKFSIQIPVITRQAIKSGQAEVIGEGKGEWDHVHIADLVLLYELILAKVLKGEDLPCLQRGIYFAETGRHTWFELSQGVAAAGLHLGALKTDKVKSVTLEEAARWFGVLGRGVI</sequence>
<gene>
    <name evidence="2" type="ORF">ACA1_033700</name>
</gene>
<proteinExistence type="predicted"/>
<feature type="domain" description="NAD-dependent epimerase/dehydratase" evidence="1">
    <location>
        <begin position="123"/>
        <end position="207"/>
    </location>
</feature>
<dbReference type="Pfam" id="PF01370">
    <property type="entry name" value="Epimerase"/>
    <property type="match status" value="1"/>
</dbReference>
<dbReference type="OrthoDB" id="10262413at2759"/>
<dbReference type="PANTHER" id="PTHR48079:SF6">
    <property type="entry name" value="NAD(P)-BINDING DOMAIN-CONTAINING PROTEIN-RELATED"/>
    <property type="match status" value="1"/>
</dbReference>
<evidence type="ECO:0000259" key="1">
    <source>
        <dbReference type="Pfam" id="PF01370"/>
    </source>
</evidence>
<dbReference type="SUPFAM" id="SSF51735">
    <property type="entry name" value="NAD(P)-binding Rossmann-fold domains"/>
    <property type="match status" value="1"/>
</dbReference>
<dbReference type="InterPro" id="IPR051783">
    <property type="entry name" value="NAD(P)-dependent_oxidoreduct"/>
</dbReference>
<dbReference type="STRING" id="1257118.L8GJ64"/>
<evidence type="ECO:0000313" key="2">
    <source>
        <dbReference type="EMBL" id="ELR12221.1"/>
    </source>
</evidence>
<dbReference type="InterPro" id="IPR036291">
    <property type="entry name" value="NAD(P)-bd_dom_sf"/>
</dbReference>
<dbReference type="PANTHER" id="PTHR48079">
    <property type="entry name" value="PROTEIN YEEZ"/>
    <property type="match status" value="1"/>
</dbReference>
<dbReference type="Proteomes" id="UP000011083">
    <property type="component" value="Unassembled WGS sequence"/>
</dbReference>
<organism evidence="2 3">
    <name type="scientific">Acanthamoeba castellanii (strain ATCC 30010 / Neff)</name>
    <dbReference type="NCBI Taxonomy" id="1257118"/>
    <lineage>
        <taxon>Eukaryota</taxon>
        <taxon>Amoebozoa</taxon>
        <taxon>Discosea</taxon>
        <taxon>Longamoebia</taxon>
        <taxon>Centramoebida</taxon>
        <taxon>Acanthamoebidae</taxon>
        <taxon>Acanthamoeba</taxon>
    </lineage>
</organism>
<keyword evidence="3" id="KW-1185">Reference proteome</keyword>
<protein>
    <submittedName>
        <fullName evidence="2">NAD dependent epimerase/dehydratase, putative</fullName>
    </submittedName>
</protein>